<sequence>MDDLEIVYTLRKRINNLENKLKSLTRENVHNNVEINKKTVARISKIEARIIKLKGIQNYTIYQVYSSLTSRPRPLSNIFDMRMKIIEIDIEDDITKLKMGPCSFKLDDKKLALQDIIYPNDSTDRNLINILARYRKFIHKSKDFSQEKFQISHDSIETLIILLNDFIGQYEGELTFTNEYINYSNSLQYMICGIANLSNVHLIISNFIQTAIFSVKLNINYDRDLIRSNLTMKIFIYDFIKSISDVLHCNNDFIRIFSIERFDNKGSIIRVNFGLTTPDKNQTEILARHFQTLVRRSDFRNDKILRFIQSDRYRYELKCQLSYFQLSSKDFDLKSNSDPRKIDLLKENQSENCSSDIRDGWFRHEINLNNKYFDNQISFSYDNNNNDLWPFAYHGTYSILLKNIYEQINLSNKIKKDSIENQIQIDNSSSSSFIYLTTNCNDAADDKCTKAIRISNGDNNQMFKLIFQFRVRPNSFTIHTDLMAHGPLWRIIDPLAIRSDGLLIKKEAYLQ</sequence>
<evidence type="ECO:0000313" key="3">
    <source>
        <dbReference type="Proteomes" id="UP000663855"/>
    </source>
</evidence>
<proteinExistence type="predicted"/>
<keyword evidence="1" id="KW-0175">Coiled coil</keyword>
<accession>A0A814LE84</accession>
<feature type="coiled-coil region" evidence="1">
    <location>
        <begin position="7"/>
        <end position="34"/>
    </location>
</feature>
<dbReference type="Proteomes" id="UP000663855">
    <property type="component" value="Unassembled WGS sequence"/>
</dbReference>
<organism evidence="2 3">
    <name type="scientific">Rotaria magnacalcarata</name>
    <dbReference type="NCBI Taxonomy" id="392030"/>
    <lineage>
        <taxon>Eukaryota</taxon>
        <taxon>Metazoa</taxon>
        <taxon>Spiralia</taxon>
        <taxon>Gnathifera</taxon>
        <taxon>Rotifera</taxon>
        <taxon>Eurotatoria</taxon>
        <taxon>Bdelloidea</taxon>
        <taxon>Philodinida</taxon>
        <taxon>Philodinidae</taxon>
        <taxon>Rotaria</taxon>
    </lineage>
</organism>
<reference evidence="2" key="1">
    <citation type="submission" date="2021-02" db="EMBL/GenBank/DDBJ databases">
        <authorList>
            <person name="Nowell W R."/>
        </authorList>
    </citation>
    <scope>NUCLEOTIDE SEQUENCE</scope>
</reference>
<comment type="caution">
    <text evidence="2">The sequence shown here is derived from an EMBL/GenBank/DDBJ whole genome shotgun (WGS) entry which is preliminary data.</text>
</comment>
<name>A0A814LE84_9BILA</name>
<protein>
    <submittedName>
        <fullName evidence="2">Uncharacterized protein</fullName>
    </submittedName>
</protein>
<evidence type="ECO:0000256" key="1">
    <source>
        <dbReference type="SAM" id="Coils"/>
    </source>
</evidence>
<gene>
    <name evidence="2" type="ORF">CJN711_LOCUS5360</name>
</gene>
<dbReference type="EMBL" id="CAJNOV010001507">
    <property type="protein sequence ID" value="CAF1063778.1"/>
    <property type="molecule type" value="Genomic_DNA"/>
</dbReference>
<dbReference type="AlphaFoldDB" id="A0A814LE84"/>
<evidence type="ECO:0000313" key="2">
    <source>
        <dbReference type="EMBL" id="CAF1063778.1"/>
    </source>
</evidence>